<evidence type="ECO:0000313" key="1">
    <source>
        <dbReference type="EMBL" id="KAG7497714.1"/>
    </source>
</evidence>
<dbReference type="AlphaFoldDB" id="A0AAV6QWP5"/>
<reference evidence="1 2" key="1">
    <citation type="journal article" date="2021" name="Sci. Rep.">
        <title>Chromosome anchoring in Senegalese sole (Solea senegalensis) reveals sex-associated markers and genome rearrangements in flatfish.</title>
        <authorList>
            <person name="Guerrero-Cozar I."/>
            <person name="Gomez-Garrido J."/>
            <person name="Berbel C."/>
            <person name="Martinez-Blanch J.F."/>
            <person name="Alioto T."/>
            <person name="Claros M.G."/>
            <person name="Gagnaire P.A."/>
            <person name="Manchado M."/>
        </authorList>
    </citation>
    <scope>NUCLEOTIDE SEQUENCE [LARGE SCALE GENOMIC DNA]</scope>
    <source>
        <strain evidence="1">Sse05_10M</strain>
    </source>
</reference>
<protein>
    <submittedName>
        <fullName evidence="1">Uncharacterized protein</fullName>
    </submittedName>
</protein>
<comment type="caution">
    <text evidence="1">The sequence shown here is derived from an EMBL/GenBank/DDBJ whole genome shotgun (WGS) entry which is preliminary data.</text>
</comment>
<dbReference type="EMBL" id="JAGKHQ010000015">
    <property type="protein sequence ID" value="KAG7497714.1"/>
    <property type="molecule type" value="Genomic_DNA"/>
</dbReference>
<dbReference type="Proteomes" id="UP000693946">
    <property type="component" value="Linkage Group LG3"/>
</dbReference>
<evidence type="ECO:0000313" key="2">
    <source>
        <dbReference type="Proteomes" id="UP000693946"/>
    </source>
</evidence>
<gene>
    <name evidence="1" type="ORF">JOB18_042429</name>
</gene>
<proteinExistence type="predicted"/>
<keyword evidence="2" id="KW-1185">Reference proteome</keyword>
<accession>A0AAV6QWP5</accession>
<organism evidence="1 2">
    <name type="scientific">Solea senegalensis</name>
    <name type="common">Senegalese sole</name>
    <dbReference type="NCBI Taxonomy" id="28829"/>
    <lineage>
        <taxon>Eukaryota</taxon>
        <taxon>Metazoa</taxon>
        <taxon>Chordata</taxon>
        <taxon>Craniata</taxon>
        <taxon>Vertebrata</taxon>
        <taxon>Euteleostomi</taxon>
        <taxon>Actinopterygii</taxon>
        <taxon>Neopterygii</taxon>
        <taxon>Teleostei</taxon>
        <taxon>Neoteleostei</taxon>
        <taxon>Acanthomorphata</taxon>
        <taxon>Carangaria</taxon>
        <taxon>Pleuronectiformes</taxon>
        <taxon>Pleuronectoidei</taxon>
        <taxon>Soleidae</taxon>
        <taxon>Solea</taxon>
    </lineage>
</organism>
<sequence>MQGVFRYRLKLHEDLQTHRRLSSFCIEETVERSPPVGLDRIKTHNRCRTHGQMLMEAVCSVNECRTRKTLIATRCFQISTLKPSPCPNKKSPANDCYTSATAPFYK</sequence>
<name>A0AAV6QWP5_SOLSE</name>